<accession>A0A9P4UTN4</accession>
<gene>
    <name evidence="1" type="ORF">K431DRAFT_5818</name>
</gene>
<keyword evidence="2" id="KW-1185">Reference proteome</keyword>
<dbReference type="EMBL" id="MU003765">
    <property type="protein sequence ID" value="KAF2726299.1"/>
    <property type="molecule type" value="Genomic_DNA"/>
</dbReference>
<name>A0A9P4UTN4_9PEZI</name>
<proteinExistence type="predicted"/>
<dbReference type="AlphaFoldDB" id="A0A9P4UTN4"/>
<reference evidence="1" key="1">
    <citation type="journal article" date="2020" name="Stud. Mycol.">
        <title>101 Dothideomycetes genomes: a test case for predicting lifestyles and emergence of pathogens.</title>
        <authorList>
            <person name="Haridas S."/>
            <person name="Albert R."/>
            <person name="Binder M."/>
            <person name="Bloem J."/>
            <person name="Labutti K."/>
            <person name="Salamov A."/>
            <person name="Andreopoulos B."/>
            <person name="Baker S."/>
            <person name="Barry K."/>
            <person name="Bills G."/>
            <person name="Bluhm B."/>
            <person name="Cannon C."/>
            <person name="Castanera R."/>
            <person name="Culley D."/>
            <person name="Daum C."/>
            <person name="Ezra D."/>
            <person name="Gonzalez J."/>
            <person name="Henrissat B."/>
            <person name="Kuo A."/>
            <person name="Liang C."/>
            <person name="Lipzen A."/>
            <person name="Lutzoni F."/>
            <person name="Magnuson J."/>
            <person name="Mondo S."/>
            <person name="Nolan M."/>
            <person name="Ohm R."/>
            <person name="Pangilinan J."/>
            <person name="Park H.-J."/>
            <person name="Ramirez L."/>
            <person name="Alfaro M."/>
            <person name="Sun H."/>
            <person name="Tritt A."/>
            <person name="Yoshinaga Y."/>
            <person name="Zwiers L.-H."/>
            <person name="Turgeon B."/>
            <person name="Goodwin S."/>
            <person name="Spatafora J."/>
            <person name="Crous P."/>
            <person name="Grigoriev I."/>
        </authorList>
    </citation>
    <scope>NUCLEOTIDE SEQUENCE</scope>
    <source>
        <strain evidence="1">CBS 116435</strain>
    </source>
</reference>
<evidence type="ECO:0000313" key="1">
    <source>
        <dbReference type="EMBL" id="KAF2726299.1"/>
    </source>
</evidence>
<organism evidence="1 2">
    <name type="scientific">Polychaeton citri CBS 116435</name>
    <dbReference type="NCBI Taxonomy" id="1314669"/>
    <lineage>
        <taxon>Eukaryota</taxon>
        <taxon>Fungi</taxon>
        <taxon>Dikarya</taxon>
        <taxon>Ascomycota</taxon>
        <taxon>Pezizomycotina</taxon>
        <taxon>Dothideomycetes</taxon>
        <taxon>Dothideomycetidae</taxon>
        <taxon>Capnodiales</taxon>
        <taxon>Capnodiaceae</taxon>
        <taxon>Polychaeton</taxon>
    </lineage>
</organism>
<sequence length="75" mass="8579">MPYSLALGLFGAPECLYSTAYVCLQGTTSSRKTRQLAAFDYTYQLYLTIDAQLTIRYDQQELAFVSDWDPCSWAF</sequence>
<protein>
    <submittedName>
        <fullName evidence="1">Uncharacterized protein</fullName>
    </submittedName>
</protein>
<comment type="caution">
    <text evidence="1">The sequence shown here is derived from an EMBL/GenBank/DDBJ whole genome shotgun (WGS) entry which is preliminary data.</text>
</comment>
<dbReference type="Proteomes" id="UP000799441">
    <property type="component" value="Unassembled WGS sequence"/>
</dbReference>
<evidence type="ECO:0000313" key="2">
    <source>
        <dbReference type="Proteomes" id="UP000799441"/>
    </source>
</evidence>